<dbReference type="InterPro" id="IPR014710">
    <property type="entry name" value="RmlC-like_jellyroll"/>
</dbReference>
<dbReference type="SMART" id="SM00100">
    <property type="entry name" value="cNMP"/>
    <property type="match status" value="1"/>
</dbReference>
<dbReference type="InterPro" id="IPR018488">
    <property type="entry name" value="cNMP-bd_CS"/>
</dbReference>
<evidence type="ECO:0000259" key="2">
    <source>
        <dbReference type="PROSITE" id="PS50206"/>
    </source>
</evidence>
<proteinExistence type="predicted"/>
<reference evidence="3 4" key="1">
    <citation type="submission" date="2018-02" db="EMBL/GenBank/DDBJ databases">
        <title>A novel lanthanide dependent methylotroph, Methylotenera sp. La3113.</title>
        <authorList>
            <person name="Lv H."/>
            <person name="Tani A."/>
        </authorList>
    </citation>
    <scope>NUCLEOTIDE SEQUENCE [LARGE SCALE GENOMIC DNA]</scope>
    <source>
        <strain evidence="3 4">La3113</strain>
    </source>
</reference>
<dbReference type="SMART" id="SM00450">
    <property type="entry name" value="RHOD"/>
    <property type="match status" value="1"/>
</dbReference>
<dbReference type="Pfam" id="PF00027">
    <property type="entry name" value="cNMP_binding"/>
    <property type="match status" value="1"/>
</dbReference>
<sequence>MTTAVLALLNTFEPLAKLSAGRKRELAGLCFVEKVSQGINPLRMNISNAKQAVYLIKGELELRFLNDEKVILRGDDTAARHPIPCDQNLVDSIARTDIEILRIDNDLLDIMMTWDQLSTGDDVLKSVHNTDGGKSNRTPVEWMRDTSVFSVAKLQSGVFSKVPVANIEAMFERMERISTVAGQVIIQQGAVGDYYYLVERGSLLVSRADGVNAAPMVVAELNEGDAFGEEALVSDNKRNATVTMKTDGQLLRLNKRDFIELLKEPMLVNVSREVAEAMVADGAIWIDVRLSSEYQYEHIKGAINLPLNEVRQRVSGLDMNSTYIVYCQTGRRSSAAAFVLAQYGLNVLVLAGGTRQQAS</sequence>
<dbReference type="PROSITE" id="PS50042">
    <property type="entry name" value="CNMP_BINDING_3"/>
    <property type="match status" value="1"/>
</dbReference>
<dbReference type="SUPFAM" id="SSF52821">
    <property type="entry name" value="Rhodanese/Cell cycle control phosphatase"/>
    <property type="match status" value="1"/>
</dbReference>
<dbReference type="OrthoDB" id="9814704at2"/>
<dbReference type="PROSITE" id="PS00888">
    <property type="entry name" value="CNMP_BINDING_1"/>
    <property type="match status" value="1"/>
</dbReference>
<evidence type="ECO:0000313" key="4">
    <source>
        <dbReference type="Proteomes" id="UP000297706"/>
    </source>
</evidence>
<evidence type="ECO:0000313" key="3">
    <source>
        <dbReference type="EMBL" id="TFW73347.1"/>
    </source>
</evidence>
<organism evidence="3 4">
    <name type="scientific">Methylotenera oryzisoli</name>
    <dbReference type="NCBI Taxonomy" id="2080758"/>
    <lineage>
        <taxon>Bacteria</taxon>
        <taxon>Pseudomonadati</taxon>
        <taxon>Pseudomonadota</taxon>
        <taxon>Betaproteobacteria</taxon>
        <taxon>Nitrosomonadales</taxon>
        <taxon>Methylophilaceae</taxon>
        <taxon>Methylotenera</taxon>
    </lineage>
</organism>
<dbReference type="AlphaFoldDB" id="A0A4Y9VVV7"/>
<dbReference type="InterPro" id="IPR036873">
    <property type="entry name" value="Rhodanese-like_dom_sf"/>
</dbReference>
<feature type="domain" description="Rhodanese" evidence="2">
    <location>
        <begin position="279"/>
        <end position="353"/>
    </location>
</feature>
<dbReference type="SUPFAM" id="SSF51206">
    <property type="entry name" value="cAMP-binding domain-like"/>
    <property type="match status" value="1"/>
</dbReference>
<dbReference type="PANTHER" id="PTHR43031">
    <property type="entry name" value="FAD-DEPENDENT OXIDOREDUCTASE"/>
    <property type="match status" value="1"/>
</dbReference>
<dbReference type="InterPro" id="IPR018490">
    <property type="entry name" value="cNMP-bd_dom_sf"/>
</dbReference>
<keyword evidence="4" id="KW-1185">Reference proteome</keyword>
<dbReference type="CDD" id="cd00038">
    <property type="entry name" value="CAP_ED"/>
    <property type="match status" value="1"/>
</dbReference>
<gene>
    <name evidence="3" type="ORF">C3Y98_00220</name>
</gene>
<dbReference type="EMBL" id="PQVH01000001">
    <property type="protein sequence ID" value="TFW73347.1"/>
    <property type="molecule type" value="Genomic_DNA"/>
</dbReference>
<dbReference type="InterPro" id="IPR050229">
    <property type="entry name" value="GlpE_sulfurtransferase"/>
</dbReference>
<comment type="caution">
    <text evidence="3">The sequence shown here is derived from an EMBL/GenBank/DDBJ whole genome shotgun (WGS) entry which is preliminary data.</text>
</comment>
<evidence type="ECO:0000259" key="1">
    <source>
        <dbReference type="PROSITE" id="PS50042"/>
    </source>
</evidence>
<dbReference type="RefSeq" id="WP_135276130.1">
    <property type="nucleotide sequence ID" value="NZ_PQVH01000001.1"/>
</dbReference>
<dbReference type="Gene3D" id="3.40.250.10">
    <property type="entry name" value="Rhodanese-like domain"/>
    <property type="match status" value="1"/>
</dbReference>
<dbReference type="PANTHER" id="PTHR43031:SF1">
    <property type="entry name" value="PYRIDINE NUCLEOTIDE-DISULPHIDE OXIDOREDUCTASE"/>
    <property type="match status" value="1"/>
</dbReference>
<feature type="domain" description="Cyclic nucleotide-binding" evidence="1">
    <location>
        <begin position="158"/>
        <end position="262"/>
    </location>
</feature>
<dbReference type="InterPro" id="IPR000595">
    <property type="entry name" value="cNMP-bd_dom"/>
</dbReference>
<accession>A0A4Y9VVV7</accession>
<dbReference type="PROSITE" id="PS50206">
    <property type="entry name" value="RHODANESE_3"/>
    <property type="match status" value="1"/>
</dbReference>
<dbReference type="Gene3D" id="2.60.120.10">
    <property type="entry name" value="Jelly Rolls"/>
    <property type="match status" value="1"/>
</dbReference>
<dbReference type="InterPro" id="IPR001763">
    <property type="entry name" value="Rhodanese-like_dom"/>
</dbReference>
<dbReference type="Proteomes" id="UP000297706">
    <property type="component" value="Unassembled WGS sequence"/>
</dbReference>
<protein>
    <submittedName>
        <fullName evidence="3">Cyclic nucleotide-binding protein</fullName>
    </submittedName>
</protein>
<dbReference type="Pfam" id="PF00581">
    <property type="entry name" value="Rhodanese"/>
    <property type="match status" value="1"/>
</dbReference>
<name>A0A4Y9VVV7_9PROT</name>